<feature type="transmembrane region" description="Helical" evidence="1">
    <location>
        <begin position="350"/>
        <end position="371"/>
    </location>
</feature>
<feature type="transmembrane region" description="Helical" evidence="1">
    <location>
        <begin position="142"/>
        <end position="161"/>
    </location>
</feature>
<evidence type="ECO:0000313" key="3">
    <source>
        <dbReference type="EMBL" id="CAF0835947.1"/>
    </source>
</evidence>
<comment type="caution">
    <text evidence="3">The sequence shown here is derived from an EMBL/GenBank/DDBJ whole genome shotgun (WGS) entry which is preliminary data.</text>
</comment>
<evidence type="ECO:0000313" key="4">
    <source>
        <dbReference type="EMBL" id="CAF3563193.1"/>
    </source>
</evidence>
<protein>
    <recommendedName>
        <fullName evidence="6">Heparan-alpha-glucosaminide N-acetyltransferase</fullName>
    </recommendedName>
</protein>
<dbReference type="AlphaFoldDB" id="A0A813VFK2"/>
<keyword evidence="1" id="KW-0812">Transmembrane</keyword>
<feature type="chain" id="PRO_5035683439" description="Heparan-alpha-glucosaminide N-acetyltransferase" evidence="2">
    <location>
        <begin position="25"/>
        <end position="647"/>
    </location>
</feature>
<evidence type="ECO:0008006" key="6">
    <source>
        <dbReference type="Google" id="ProtNLM"/>
    </source>
</evidence>
<dbReference type="PANTHER" id="PTHR31061">
    <property type="entry name" value="LD22376P"/>
    <property type="match status" value="1"/>
</dbReference>
<dbReference type="Proteomes" id="UP000663889">
    <property type="component" value="Unassembled WGS sequence"/>
</dbReference>
<name>A0A813VFK2_9BILA</name>
<dbReference type="PANTHER" id="PTHR31061:SF24">
    <property type="entry name" value="LD22376P"/>
    <property type="match status" value="1"/>
</dbReference>
<proteinExistence type="predicted"/>
<feature type="transmembrane region" description="Helical" evidence="1">
    <location>
        <begin position="517"/>
        <end position="535"/>
    </location>
</feature>
<keyword evidence="1" id="KW-1133">Transmembrane helix</keyword>
<evidence type="ECO:0000256" key="1">
    <source>
        <dbReference type="SAM" id="Phobius"/>
    </source>
</evidence>
<evidence type="ECO:0000256" key="2">
    <source>
        <dbReference type="SAM" id="SignalP"/>
    </source>
</evidence>
<evidence type="ECO:0000313" key="5">
    <source>
        <dbReference type="Proteomes" id="UP000663889"/>
    </source>
</evidence>
<dbReference type="Proteomes" id="UP000663874">
    <property type="component" value="Unassembled WGS sequence"/>
</dbReference>
<accession>A0A813VFK2</accession>
<keyword evidence="2" id="KW-0732">Signal</keyword>
<organism evidence="3 5">
    <name type="scientific">Rotaria sordida</name>
    <dbReference type="NCBI Taxonomy" id="392033"/>
    <lineage>
        <taxon>Eukaryota</taxon>
        <taxon>Metazoa</taxon>
        <taxon>Spiralia</taxon>
        <taxon>Gnathifera</taxon>
        <taxon>Rotifera</taxon>
        <taxon>Eurotatoria</taxon>
        <taxon>Bdelloidea</taxon>
        <taxon>Philodinida</taxon>
        <taxon>Philodinidae</taxon>
        <taxon>Rotaria</taxon>
    </lineage>
</organism>
<reference evidence="3" key="1">
    <citation type="submission" date="2021-02" db="EMBL/GenBank/DDBJ databases">
        <authorList>
            <person name="Nowell W R."/>
        </authorList>
    </citation>
    <scope>NUCLEOTIDE SEQUENCE</scope>
</reference>
<sequence>MKRSWNYLWLFYITIQQFFHHGQAKTIEINALDPLKMDEAYLTISNKNYSNSILFMYNMIICEHCDLDQLGDVLLMNSSQTLTISTRYPYDFQVLSDEKNKTFLCQINSYKFSEHGSYLFEVIQTKQNKSSCTITQTEKSSYYWLPIIIAIIILGIIVFFIQLCHHIYNSRYFVRILTNFRHQRLINDETDITPRTSPMTNRQVPLMTHNETRNDDIGSTANIDNPPPLVEPPYILNNSNTTKKVLSKRLQSLDTFRGFSLMVMIFVNYGGGGYWFFNHSVWNGLTLADLVFPWFVWMMGVSIVLSQRSLLKKKVRKLSILLKICRRTVMLFLFGLILQGGHGRPEDLRILGVLQRLALCYFFTAILVLIFDTFEDEYNSSQWPTGVNVYRPIRTELSNTILQFWPQWLCIHLIGVSWILVTFVPKLSNCPRGYVGPGGKHEHGRYINCTGGIAGYLDRVILGSSHILNDPTCKVIYKTQIPYDPEGLLGILTGIVLCYLGVHAGHTFIYSTRVRRVCAHWIASGFICGFLGLLLSKGGHSDSWIPINKNLWSLSFIFILASLAFIILTILYLLVDVFKLFTGEPWLWLGMNSIVLYVAHEVCSQSFPVQFEVTGTHPKLLALHVYGALFWTLIAGIMYYKKIFIAI</sequence>
<feature type="transmembrane region" description="Helical" evidence="1">
    <location>
        <begin position="404"/>
        <end position="424"/>
    </location>
</feature>
<gene>
    <name evidence="4" type="ORF">FNK824_LOCUS1559</name>
    <name evidence="3" type="ORF">SEV965_LOCUS2359</name>
</gene>
<dbReference type="EMBL" id="CAJOBE010000082">
    <property type="protein sequence ID" value="CAF3563193.1"/>
    <property type="molecule type" value="Genomic_DNA"/>
</dbReference>
<dbReference type="EMBL" id="CAJNOU010000052">
    <property type="protein sequence ID" value="CAF0835947.1"/>
    <property type="molecule type" value="Genomic_DNA"/>
</dbReference>
<keyword evidence="1" id="KW-0472">Membrane</keyword>
<feature type="transmembrane region" description="Helical" evidence="1">
    <location>
        <begin position="620"/>
        <end position="640"/>
    </location>
</feature>
<feature type="transmembrane region" description="Helical" evidence="1">
    <location>
        <begin position="488"/>
        <end position="510"/>
    </location>
</feature>
<feature type="transmembrane region" description="Helical" evidence="1">
    <location>
        <begin position="258"/>
        <end position="277"/>
    </location>
</feature>
<feature type="transmembrane region" description="Helical" evidence="1">
    <location>
        <begin position="318"/>
        <end position="338"/>
    </location>
</feature>
<feature type="signal peptide" evidence="2">
    <location>
        <begin position="1"/>
        <end position="24"/>
    </location>
</feature>
<feature type="transmembrane region" description="Helical" evidence="1">
    <location>
        <begin position="283"/>
        <end position="306"/>
    </location>
</feature>
<feature type="transmembrane region" description="Helical" evidence="1">
    <location>
        <begin position="555"/>
        <end position="574"/>
    </location>
</feature>
<feature type="transmembrane region" description="Helical" evidence="1">
    <location>
        <begin position="586"/>
        <end position="608"/>
    </location>
</feature>